<evidence type="ECO:0000313" key="3">
    <source>
        <dbReference type="Proteomes" id="UP001151532"/>
    </source>
</evidence>
<accession>A0A9Q0PAY3</accession>
<dbReference type="PANTHER" id="PTHR46862:SF2">
    <property type="entry name" value="OS02G0611400 PROTEIN"/>
    <property type="match status" value="1"/>
</dbReference>
<reference evidence="2" key="1">
    <citation type="submission" date="2022-11" db="EMBL/GenBank/DDBJ databases">
        <authorList>
            <person name="Hyden B.L."/>
            <person name="Feng K."/>
            <person name="Yates T."/>
            <person name="Jawdy S."/>
            <person name="Smart L.B."/>
            <person name="Muchero W."/>
        </authorList>
    </citation>
    <scope>NUCLEOTIDE SEQUENCE</scope>
    <source>
        <tissue evidence="2">Shoot tip</tissue>
    </source>
</reference>
<keyword evidence="3" id="KW-1185">Reference proteome</keyword>
<organism evidence="2 3">
    <name type="scientific">Salix purpurea</name>
    <name type="common">Purple osier willow</name>
    <dbReference type="NCBI Taxonomy" id="77065"/>
    <lineage>
        <taxon>Eukaryota</taxon>
        <taxon>Viridiplantae</taxon>
        <taxon>Streptophyta</taxon>
        <taxon>Embryophyta</taxon>
        <taxon>Tracheophyta</taxon>
        <taxon>Spermatophyta</taxon>
        <taxon>Magnoliopsida</taxon>
        <taxon>eudicotyledons</taxon>
        <taxon>Gunneridae</taxon>
        <taxon>Pentapetalae</taxon>
        <taxon>rosids</taxon>
        <taxon>fabids</taxon>
        <taxon>Malpighiales</taxon>
        <taxon>Salicaceae</taxon>
        <taxon>Saliceae</taxon>
        <taxon>Salix</taxon>
    </lineage>
</organism>
<name>A0A9Q0PAY3_SALPP</name>
<evidence type="ECO:0000256" key="1">
    <source>
        <dbReference type="ARBA" id="ARBA00022737"/>
    </source>
</evidence>
<protein>
    <recommendedName>
        <fullName evidence="4">Pentatricopeptide repeat-containing protein</fullName>
    </recommendedName>
</protein>
<dbReference type="AlphaFoldDB" id="A0A9Q0PAY3"/>
<dbReference type="Proteomes" id="UP001151532">
    <property type="component" value="Chromosome 2"/>
</dbReference>
<evidence type="ECO:0008006" key="4">
    <source>
        <dbReference type="Google" id="ProtNLM"/>
    </source>
</evidence>
<dbReference type="InterPro" id="IPR002885">
    <property type="entry name" value="PPR_rpt"/>
</dbReference>
<sequence length="105" mass="11780">MREMEARDIKPTKEIYMALLRSFSQDRDIGGAERIATTTHMIAAYGKKNLLCKGLNLLLQLEKDGFEPGVATCTVLVDWFGKLQLVDEVEQLLDMISAHGEDPLL</sequence>
<evidence type="ECO:0000313" key="2">
    <source>
        <dbReference type="EMBL" id="KAJ6684895.1"/>
    </source>
</evidence>
<dbReference type="PANTHER" id="PTHR46862">
    <property type="entry name" value="OS07G0661900 PROTEIN"/>
    <property type="match status" value="1"/>
</dbReference>
<keyword evidence="1" id="KW-0677">Repeat</keyword>
<dbReference type="InterPro" id="IPR011990">
    <property type="entry name" value="TPR-like_helical_dom_sf"/>
</dbReference>
<dbReference type="Gene3D" id="1.25.40.10">
    <property type="entry name" value="Tetratricopeptide repeat domain"/>
    <property type="match status" value="1"/>
</dbReference>
<comment type="caution">
    <text evidence="2">The sequence shown here is derived from an EMBL/GenBank/DDBJ whole genome shotgun (WGS) entry which is preliminary data.</text>
</comment>
<gene>
    <name evidence="2" type="ORF">OIU79_015061</name>
</gene>
<dbReference type="EMBL" id="JAPFFK010000019">
    <property type="protein sequence ID" value="KAJ6684895.1"/>
    <property type="molecule type" value="Genomic_DNA"/>
</dbReference>
<reference evidence="2" key="2">
    <citation type="journal article" date="2023" name="Int. J. Mol. Sci.">
        <title>De Novo Assembly and Annotation of 11 Diverse Shrub Willow (Salix) Genomes Reveals Novel Gene Organization in Sex-Linked Regions.</title>
        <authorList>
            <person name="Hyden B."/>
            <person name="Feng K."/>
            <person name="Yates T.B."/>
            <person name="Jawdy S."/>
            <person name="Cereghino C."/>
            <person name="Smart L.B."/>
            <person name="Muchero W."/>
        </authorList>
    </citation>
    <scope>NUCLEOTIDE SEQUENCE</scope>
    <source>
        <tissue evidence="2">Shoot tip</tissue>
    </source>
</reference>
<dbReference type="OrthoDB" id="1718648at2759"/>
<proteinExistence type="predicted"/>
<dbReference type="Pfam" id="PF01535">
    <property type="entry name" value="PPR"/>
    <property type="match status" value="1"/>
</dbReference>